<feature type="active site" evidence="8 9">
    <location>
        <position position="225"/>
    </location>
</feature>
<protein>
    <submittedName>
        <fullName evidence="13">Calpain-2 catalytic subunit-like</fullName>
    </submittedName>
</protein>
<dbReference type="PROSITE" id="PS00018">
    <property type="entry name" value="EF_HAND_1"/>
    <property type="match status" value="1"/>
</dbReference>
<keyword evidence="4" id="KW-0677">Repeat</keyword>
<dbReference type="PANTHER" id="PTHR10183">
    <property type="entry name" value="CALPAIN"/>
    <property type="match status" value="1"/>
</dbReference>
<keyword evidence="6 9" id="KW-0788">Thiol protease</keyword>
<dbReference type="PROSITE" id="PS50222">
    <property type="entry name" value="EF_HAND_2"/>
    <property type="match status" value="1"/>
</dbReference>
<evidence type="ECO:0000313" key="13">
    <source>
        <dbReference type="RefSeq" id="XP_023931257.1"/>
    </source>
</evidence>
<dbReference type="OrthoDB" id="424753at2759"/>
<dbReference type="SMART" id="SM00720">
    <property type="entry name" value="calpain_III"/>
    <property type="match status" value="1"/>
</dbReference>
<evidence type="ECO:0000256" key="7">
    <source>
        <dbReference type="ARBA" id="ARBA00022837"/>
    </source>
</evidence>
<evidence type="ECO:0000256" key="4">
    <source>
        <dbReference type="ARBA" id="ARBA00022737"/>
    </source>
</evidence>
<feature type="domain" description="Calpain catalytic" evidence="10">
    <location>
        <begin position="9"/>
        <end position="256"/>
    </location>
</feature>
<dbReference type="CDD" id="cd00044">
    <property type="entry name" value="CysPc"/>
    <property type="match status" value="1"/>
</dbReference>
<dbReference type="PRINTS" id="PR00704">
    <property type="entry name" value="CALPAIN"/>
</dbReference>
<accession>A0A2R2MMH7</accession>
<dbReference type="RefSeq" id="XP_023931257.1">
    <property type="nucleotide sequence ID" value="XM_024075489.1"/>
</dbReference>
<dbReference type="InterPro" id="IPR022684">
    <property type="entry name" value="Calpain_cysteine_protease"/>
</dbReference>
<organism evidence="12 13">
    <name type="scientific">Lingula anatina</name>
    <name type="common">Brachiopod</name>
    <name type="synonym">Lingula unguis</name>
    <dbReference type="NCBI Taxonomy" id="7574"/>
    <lineage>
        <taxon>Eukaryota</taxon>
        <taxon>Metazoa</taxon>
        <taxon>Spiralia</taxon>
        <taxon>Lophotrochozoa</taxon>
        <taxon>Brachiopoda</taxon>
        <taxon>Linguliformea</taxon>
        <taxon>Lingulata</taxon>
        <taxon>Lingulida</taxon>
        <taxon>Linguloidea</taxon>
        <taxon>Lingulidae</taxon>
        <taxon>Lingula</taxon>
    </lineage>
</organism>
<evidence type="ECO:0000259" key="10">
    <source>
        <dbReference type="PROSITE" id="PS50203"/>
    </source>
</evidence>
<dbReference type="FunCoup" id="A0A2R2MMH7">
    <property type="interactions" value="281"/>
</dbReference>
<name>A0A2R2MMH7_LINAN</name>
<dbReference type="InterPro" id="IPR000169">
    <property type="entry name" value="Pept_cys_AS"/>
</dbReference>
<keyword evidence="12" id="KW-1185">Reference proteome</keyword>
<proteinExistence type="inferred from homology"/>
<dbReference type="SUPFAM" id="SSF54001">
    <property type="entry name" value="Cysteine proteinases"/>
    <property type="match status" value="1"/>
</dbReference>
<evidence type="ECO:0000256" key="6">
    <source>
        <dbReference type="ARBA" id="ARBA00022807"/>
    </source>
</evidence>
<evidence type="ECO:0000256" key="3">
    <source>
        <dbReference type="ARBA" id="ARBA00022723"/>
    </source>
</evidence>
<dbReference type="FunFam" id="2.60.120.380:FF:000001">
    <property type="entry name" value="Calpain-1 catalytic subunit"/>
    <property type="match status" value="1"/>
</dbReference>
<dbReference type="InterPro" id="IPR033883">
    <property type="entry name" value="C2_III"/>
</dbReference>
<gene>
    <name evidence="13" type="primary">LOC106157425</name>
</gene>
<feature type="active site" evidence="8 9">
    <location>
        <position position="39"/>
    </location>
</feature>
<keyword evidence="7" id="KW-0106">Calcium</keyword>
<dbReference type="PROSITE" id="PS50203">
    <property type="entry name" value="CALPAIN_CAT"/>
    <property type="match status" value="1"/>
</dbReference>
<evidence type="ECO:0000256" key="1">
    <source>
        <dbReference type="ARBA" id="ARBA00007623"/>
    </source>
</evidence>
<dbReference type="InterPro" id="IPR036213">
    <property type="entry name" value="Calpain_III_sf"/>
</dbReference>
<keyword evidence="2 9" id="KW-0645">Protease</keyword>
<evidence type="ECO:0000256" key="2">
    <source>
        <dbReference type="ARBA" id="ARBA00022670"/>
    </source>
</evidence>
<dbReference type="Proteomes" id="UP000085678">
    <property type="component" value="Unplaced"/>
</dbReference>
<dbReference type="Pfam" id="PF00648">
    <property type="entry name" value="Peptidase_C2"/>
    <property type="match status" value="1"/>
</dbReference>
<dbReference type="InterPro" id="IPR022683">
    <property type="entry name" value="Calpain_III"/>
</dbReference>
<dbReference type="Pfam" id="PF13405">
    <property type="entry name" value="EF-hand_6"/>
    <property type="match status" value="1"/>
</dbReference>
<evidence type="ECO:0000259" key="11">
    <source>
        <dbReference type="PROSITE" id="PS50222"/>
    </source>
</evidence>
<dbReference type="GeneID" id="106157425"/>
<dbReference type="InParanoid" id="A0A2R2MMH7"/>
<evidence type="ECO:0000256" key="5">
    <source>
        <dbReference type="ARBA" id="ARBA00022801"/>
    </source>
</evidence>
<dbReference type="FunFam" id="1.10.238.10:FF:000638">
    <property type="entry name" value="Putative cytosolic ca2+-dependent cysteine protease calpain"/>
    <property type="match status" value="1"/>
</dbReference>
<evidence type="ECO:0000256" key="9">
    <source>
        <dbReference type="PROSITE-ProRule" id="PRU00239"/>
    </source>
</evidence>
<dbReference type="Gene3D" id="2.60.120.380">
    <property type="match status" value="1"/>
</dbReference>
<reference evidence="13" key="1">
    <citation type="submission" date="2025-08" db="UniProtKB">
        <authorList>
            <consortium name="RefSeq"/>
        </authorList>
    </citation>
    <scope>IDENTIFICATION</scope>
    <source>
        <tissue evidence="13">Gonads</tissue>
    </source>
</reference>
<dbReference type="Gene3D" id="1.10.238.10">
    <property type="entry name" value="EF-hand"/>
    <property type="match status" value="1"/>
</dbReference>
<dbReference type="GO" id="GO:0005737">
    <property type="term" value="C:cytoplasm"/>
    <property type="evidence" value="ECO:0007669"/>
    <property type="project" value="TreeGrafter"/>
</dbReference>
<dbReference type="CDD" id="cd16196">
    <property type="entry name" value="EFh_PEF_CalpA_B"/>
    <property type="match status" value="1"/>
</dbReference>
<keyword evidence="3" id="KW-0479">Metal-binding</keyword>
<dbReference type="GO" id="GO:0006508">
    <property type="term" value="P:proteolysis"/>
    <property type="evidence" value="ECO:0007669"/>
    <property type="project" value="UniProtKB-KW"/>
</dbReference>
<sequence length="786" mass="87277">MIALNESPYRVESELCSNPDLFVGGASRFDVQQGELGDCWLLAAIASLSLNKELLHKVVPPNQSFADGEYAGIFVFKFWRFGKWVDVVVDDRLPTYNNRLVFMHSADSNEFWSAMLEKAYAKLCGSYEALKGGSTCEAMEDFTGGVTEMFDLRQPQPPNLFQIMQKAFERSSLMGCSIEASPHQLEAELSNGLIMGHAYSITSVKMVDIKTPRMAGKIPLIRIRNPWGNEAEWKGAWGDKDPSIHSCILIKDTFWTNPQYRISVTDPDEDDDDNTCTIIVGLMQKDRRKKKKEGLDLLTVGYAIYLLKDPDCGPLDLRFFKYNASFAKSPSFINMREVCGRHKLPPGSYAIIPSTFEPNQEGDFLLRIFTEKANTAAGKGAYLYNTLNPHKYFIYINQQYVHSFPWSVNLSEVSTCHSTQCEMKRRFIAKIPTDVNYGWFGGYRGYPANTAYSGDSGSTWSSGTPGPNLQPGYPAAGPVYPGYPAVGPTNSGYPPPGPGYPTAGPGYPPAGPGYPPAGPGYPAAGPPYSGYPAGGPIYPGYPAVGPDYPGSTGYPGYPPYPVTSNNSGAIDEKTGISDVQNGFPHKPGVSDSLQREWGVKAYGSKPQVPVTPQDEQQTQKLRETFHRVAGEDMEIDAHELRDVLNAAFMREFKFDGFSMETCRSMVAMMDVDQSGKLGFEEFQKLWNDLRLWKSVFKQFDKDMSGTLNSYELRNALNNVGMRVSNQTFNALVMRFADKHGAIFFDDFILCAVRLKTMFDTFTSLDPNKTGAATFTLDQFIQTTMYS</sequence>
<dbReference type="InterPro" id="IPR002048">
    <property type="entry name" value="EF_hand_dom"/>
</dbReference>
<dbReference type="SUPFAM" id="SSF47473">
    <property type="entry name" value="EF-hand"/>
    <property type="match status" value="1"/>
</dbReference>
<dbReference type="GO" id="GO:0004198">
    <property type="term" value="F:calcium-dependent cysteine-type endopeptidase activity"/>
    <property type="evidence" value="ECO:0007669"/>
    <property type="project" value="InterPro"/>
</dbReference>
<dbReference type="InterPro" id="IPR038765">
    <property type="entry name" value="Papain-like_cys_pep_sf"/>
</dbReference>
<dbReference type="Pfam" id="PF01067">
    <property type="entry name" value="Calpain_III"/>
    <property type="match status" value="1"/>
</dbReference>
<comment type="similarity">
    <text evidence="1">Belongs to the peptidase C2 family.</text>
</comment>
<evidence type="ECO:0000313" key="12">
    <source>
        <dbReference type="Proteomes" id="UP000085678"/>
    </source>
</evidence>
<dbReference type="InterPro" id="IPR018247">
    <property type="entry name" value="EF_Hand_1_Ca_BS"/>
</dbReference>
<dbReference type="PROSITE" id="PS00139">
    <property type="entry name" value="THIOL_PROTEASE_CYS"/>
    <property type="match status" value="1"/>
</dbReference>
<dbReference type="SMART" id="SM00054">
    <property type="entry name" value="EFh"/>
    <property type="match status" value="2"/>
</dbReference>
<dbReference type="InterPro" id="IPR022682">
    <property type="entry name" value="Calpain_domain_III"/>
</dbReference>
<dbReference type="SMART" id="SM00230">
    <property type="entry name" value="CysPc"/>
    <property type="match status" value="1"/>
</dbReference>
<dbReference type="GO" id="GO:0005509">
    <property type="term" value="F:calcium ion binding"/>
    <property type="evidence" value="ECO:0007669"/>
    <property type="project" value="InterPro"/>
</dbReference>
<dbReference type="PANTHER" id="PTHR10183:SF433">
    <property type="entry name" value="CALPAIN-A-RELATED"/>
    <property type="match status" value="1"/>
</dbReference>
<keyword evidence="5 9" id="KW-0378">Hydrolase</keyword>
<dbReference type="AlphaFoldDB" id="A0A2R2MMH7"/>
<dbReference type="KEGG" id="lak:106157425"/>
<dbReference type="InterPro" id="IPR001300">
    <property type="entry name" value="Peptidase_C2_calpain_cat"/>
</dbReference>
<feature type="active site" evidence="8 9">
    <location>
        <position position="197"/>
    </location>
</feature>
<evidence type="ECO:0000256" key="8">
    <source>
        <dbReference type="PIRSR" id="PIRSR622684-1"/>
    </source>
</evidence>
<dbReference type="InterPro" id="IPR011992">
    <property type="entry name" value="EF-hand-dom_pair"/>
</dbReference>
<dbReference type="STRING" id="7574.A0A2R2MMH7"/>
<dbReference type="SUPFAM" id="SSF49758">
    <property type="entry name" value="Calpain large subunit, middle domain (domain III)"/>
    <property type="match status" value="1"/>
</dbReference>
<feature type="domain" description="EF-hand" evidence="11">
    <location>
        <begin position="687"/>
        <end position="722"/>
    </location>
</feature>
<dbReference type="Pfam" id="PF13833">
    <property type="entry name" value="EF-hand_8"/>
    <property type="match status" value="1"/>
</dbReference>
<dbReference type="CDD" id="cd00214">
    <property type="entry name" value="Calpain_III"/>
    <property type="match status" value="1"/>
</dbReference>